<dbReference type="AlphaFoldDB" id="F2RDI8"/>
<feature type="domain" description="Beta-ketoacyl-[acyl-carrier-protein] synthase III N-terminal" evidence="11">
    <location>
        <begin position="105"/>
        <end position="182"/>
    </location>
</feature>
<evidence type="ECO:0000256" key="1">
    <source>
        <dbReference type="ARBA" id="ARBA00005189"/>
    </source>
</evidence>
<dbReference type="InterPro" id="IPR004655">
    <property type="entry name" value="FabH"/>
</dbReference>
<dbReference type="Pfam" id="PF08541">
    <property type="entry name" value="ACP_syn_III_C"/>
    <property type="match status" value="1"/>
</dbReference>
<dbReference type="PATRIC" id="fig|953739.5.peg.1400"/>
<keyword evidence="9 12" id="KW-0012">Acyltransferase</keyword>
<evidence type="ECO:0000259" key="10">
    <source>
        <dbReference type="Pfam" id="PF08541"/>
    </source>
</evidence>
<name>F2RDI8_STRVP</name>
<comment type="pathway">
    <text evidence="1">Lipid metabolism.</text>
</comment>
<evidence type="ECO:0000256" key="2">
    <source>
        <dbReference type="ARBA" id="ARBA00008642"/>
    </source>
</evidence>
<organism evidence="12 13">
    <name type="scientific">Streptomyces venezuelae (strain ATCC 10712 / CBS 650.69 / DSM 40230 / JCM 4526 / NBRC 13096 / PD 04745)</name>
    <dbReference type="NCBI Taxonomy" id="953739"/>
    <lineage>
        <taxon>Bacteria</taxon>
        <taxon>Bacillati</taxon>
        <taxon>Actinomycetota</taxon>
        <taxon>Actinomycetes</taxon>
        <taxon>Kitasatosporales</taxon>
        <taxon>Streptomycetaceae</taxon>
        <taxon>Streptomyces</taxon>
    </lineage>
</organism>
<evidence type="ECO:0000259" key="11">
    <source>
        <dbReference type="Pfam" id="PF08545"/>
    </source>
</evidence>
<evidence type="ECO:0000313" key="13">
    <source>
        <dbReference type="Proteomes" id="UP000006854"/>
    </source>
</evidence>
<evidence type="ECO:0000256" key="5">
    <source>
        <dbReference type="ARBA" id="ARBA00022679"/>
    </source>
</evidence>
<keyword evidence="6" id="KW-0276">Fatty acid metabolism</keyword>
<keyword evidence="13" id="KW-1185">Reference proteome</keyword>
<dbReference type="Proteomes" id="UP000006854">
    <property type="component" value="Chromosome"/>
</dbReference>
<dbReference type="RefSeq" id="WP_015037375.1">
    <property type="nucleotide sequence ID" value="NC_018750.1"/>
</dbReference>
<feature type="domain" description="Beta-ketoacyl-[acyl-carrier-protein] synthase III C-terminal" evidence="10">
    <location>
        <begin position="222"/>
        <end position="309"/>
    </location>
</feature>
<dbReference type="GeneID" id="51866725"/>
<dbReference type="EMBL" id="FR845719">
    <property type="protein sequence ID" value="CCA59480.1"/>
    <property type="molecule type" value="Genomic_DNA"/>
</dbReference>
<dbReference type="InterPro" id="IPR016039">
    <property type="entry name" value="Thiolase-like"/>
</dbReference>
<evidence type="ECO:0000256" key="7">
    <source>
        <dbReference type="ARBA" id="ARBA00023098"/>
    </source>
</evidence>
<evidence type="ECO:0000256" key="4">
    <source>
        <dbReference type="ARBA" id="ARBA00022516"/>
    </source>
</evidence>
<dbReference type="InterPro" id="IPR013751">
    <property type="entry name" value="ACP_syn_III_N"/>
</dbReference>
<dbReference type="NCBIfam" id="NF006829">
    <property type="entry name" value="PRK09352.1"/>
    <property type="match status" value="1"/>
</dbReference>
<dbReference type="Pfam" id="PF08545">
    <property type="entry name" value="ACP_syn_III"/>
    <property type="match status" value="1"/>
</dbReference>
<protein>
    <submittedName>
        <fullName evidence="12">3-oxoacyl-[acyl-carrier-protein] synthase,KASIII</fullName>
        <ecNumber evidence="12">2.3.1.41</ecNumber>
    </submittedName>
</protein>
<dbReference type="eggNOG" id="COG0332">
    <property type="taxonomic scope" value="Bacteria"/>
</dbReference>
<evidence type="ECO:0000313" key="12">
    <source>
        <dbReference type="EMBL" id="CCA59480.1"/>
    </source>
</evidence>
<dbReference type="GO" id="GO:0044550">
    <property type="term" value="P:secondary metabolite biosynthetic process"/>
    <property type="evidence" value="ECO:0007669"/>
    <property type="project" value="TreeGrafter"/>
</dbReference>
<dbReference type="PANTHER" id="PTHR34069">
    <property type="entry name" value="3-OXOACYL-[ACYL-CARRIER-PROTEIN] SYNTHASE 3"/>
    <property type="match status" value="1"/>
</dbReference>
<evidence type="ECO:0000256" key="3">
    <source>
        <dbReference type="ARBA" id="ARBA00022490"/>
    </source>
</evidence>
<reference evidence="12 13" key="1">
    <citation type="journal article" date="2011" name="BMC Genomics">
        <title>Genome-wide analysis of the role of GlnR in Streptomyces venezuelae provides new insights into global nitrogen regulation in actinomycetes.</title>
        <authorList>
            <person name="Pullan S.T."/>
            <person name="Bibb M.J."/>
            <person name="Merrick M."/>
        </authorList>
    </citation>
    <scope>NUCLEOTIDE SEQUENCE [LARGE SCALE GENOMIC DNA]</scope>
    <source>
        <strain evidence="12">ATCC 10712</strain>
    </source>
</reference>
<keyword evidence="7" id="KW-0443">Lipid metabolism</keyword>
<dbReference type="GO" id="GO:0004315">
    <property type="term" value="F:3-oxoacyl-[acyl-carrier-protein] synthase activity"/>
    <property type="evidence" value="ECO:0007669"/>
    <property type="project" value="UniProtKB-EC"/>
</dbReference>
<keyword evidence="3" id="KW-0963">Cytoplasm</keyword>
<dbReference type="PANTHER" id="PTHR34069:SF2">
    <property type="entry name" value="BETA-KETOACYL-[ACYL-CARRIER-PROTEIN] SYNTHASE III"/>
    <property type="match status" value="1"/>
</dbReference>
<keyword evidence="8" id="KW-0275">Fatty acid biosynthesis</keyword>
<sequence>MTVAIVGIGAALPERTVPNSHFTHLDTSDEWITRRTGIKERRFMAEDGHLADLALDACRDALRSAGREPGDVPRLIVATTTPDRVTPGLAVEVASRLGMPYAAAFDLHAACAGFVYALDHATALIESGRAASVLVCGAEALTRITDRDDRSTAVLLGDGAGAVLLADVPGAPAPRFVLGSDGDLIPALYADRRDRVLRMDGREIFVHAVARMSEATREVLALQELTGDDLDLFIPHQANARIIHAVAKEIGFPEDRLFLNVHRVANTSSASIPIALAHARDEGRLGASGLLGVAAFGAGITWGAGVVGWRLEDA</sequence>
<proteinExistence type="inferred from homology"/>
<keyword evidence="5 12" id="KW-0808">Transferase</keyword>
<gene>
    <name evidence="12" type="ordered locus">SVEN_6194</name>
</gene>
<dbReference type="SUPFAM" id="SSF53901">
    <property type="entry name" value="Thiolase-like"/>
    <property type="match status" value="1"/>
</dbReference>
<dbReference type="GO" id="GO:0006633">
    <property type="term" value="P:fatty acid biosynthetic process"/>
    <property type="evidence" value="ECO:0007669"/>
    <property type="project" value="UniProtKB-KW"/>
</dbReference>
<accession>F2RDI8</accession>
<evidence type="ECO:0000256" key="6">
    <source>
        <dbReference type="ARBA" id="ARBA00022832"/>
    </source>
</evidence>
<dbReference type="CDD" id="cd00830">
    <property type="entry name" value="KAS_III"/>
    <property type="match status" value="1"/>
</dbReference>
<dbReference type="HOGENOM" id="CLU_039592_3_1_11"/>
<evidence type="ECO:0000256" key="8">
    <source>
        <dbReference type="ARBA" id="ARBA00023160"/>
    </source>
</evidence>
<dbReference type="NCBIfam" id="TIGR00747">
    <property type="entry name" value="fabH"/>
    <property type="match status" value="1"/>
</dbReference>
<dbReference type="STRING" id="953739.SVEN_6194"/>
<dbReference type="Gene3D" id="3.40.47.10">
    <property type="match status" value="1"/>
</dbReference>
<comment type="similarity">
    <text evidence="2">Belongs to the thiolase-like superfamily. FabH family.</text>
</comment>
<dbReference type="OrthoDB" id="9815506at2"/>
<keyword evidence="4" id="KW-0444">Lipid biosynthesis</keyword>
<dbReference type="KEGG" id="sve:SVEN_6194"/>
<dbReference type="EC" id="2.3.1.41" evidence="12"/>
<evidence type="ECO:0000256" key="9">
    <source>
        <dbReference type="ARBA" id="ARBA00023315"/>
    </source>
</evidence>
<dbReference type="InterPro" id="IPR013747">
    <property type="entry name" value="ACP_syn_III_C"/>
</dbReference>